<dbReference type="EMBL" id="BSDY01000043">
    <property type="protein sequence ID" value="GLI58277.1"/>
    <property type="molecule type" value="Genomic_DNA"/>
</dbReference>
<evidence type="ECO:0000313" key="2">
    <source>
        <dbReference type="Proteomes" id="UP001144471"/>
    </source>
</evidence>
<dbReference type="Proteomes" id="UP001144471">
    <property type="component" value="Unassembled WGS sequence"/>
</dbReference>
<organism evidence="1 2">
    <name type="scientific">Propionigenium maris DSM 9537</name>
    <dbReference type="NCBI Taxonomy" id="1123000"/>
    <lineage>
        <taxon>Bacteria</taxon>
        <taxon>Fusobacteriati</taxon>
        <taxon>Fusobacteriota</taxon>
        <taxon>Fusobacteriia</taxon>
        <taxon>Fusobacteriales</taxon>
        <taxon>Fusobacteriaceae</taxon>
        <taxon>Propionigenium</taxon>
    </lineage>
</organism>
<reference evidence="1" key="1">
    <citation type="submission" date="2022-12" db="EMBL/GenBank/DDBJ databases">
        <title>Reference genome sequencing for broad-spectrum identification of bacterial and archaeal isolates by mass spectrometry.</title>
        <authorList>
            <person name="Sekiguchi Y."/>
            <person name="Tourlousse D.M."/>
        </authorList>
    </citation>
    <scope>NUCLEOTIDE SEQUENCE</scope>
    <source>
        <strain evidence="1">10succ1</strain>
    </source>
</reference>
<comment type="caution">
    <text evidence="1">The sequence shown here is derived from an EMBL/GenBank/DDBJ whole genome shotgun (WGS) entry which is preliminary data.</text>
</comment>
<accession>A0A9W6LQ06</accession>
<keyword evidence="2" id="KW-1185">Reference proteome</keyword>
<dbReference type="RefSeq" id="WP_281838008.1">
    <property type="nucleotide sequence ID" value="NZ_BSDY01000043.1"/>
</dbReference>
<sequence>MSAKKDDMLDKFDITTSGSLLEDIKKVDIKMSELPEIEVREVVIKETGNFLNLRENIINIPIEMIVFPFFTPQKQNKRVNFQYSFEDLGVTMYCTLVAKDAKDKVFQPSIFEEKIYTYLIAMYEIKSDTNDTDEYIEFEISDFIVNFLGNKMNRNYYSKVEQALKNLKNTEYQFVVSNHTKLGKYKFEDEEFKLLTYQKLKKGKKVYYRVTLNKNIRLKIKDKRYIKYNSKALLEILAKDPIAGRIYKYISKVRYEKGQDVINLRTLAAIIPLKTEQVTERKNKNGESKIYVLSRMKQVLKRIEKAFDILKELGYIERYKSVEEKREDTYYIHYKFNPEKDGTCHISTFIETKKKSLPSAVVWDEDADKQPKKRSETKKNIAREEILEAEIVEEPMKKPQETKRRPKRKMEMKHVDTYDDLSEGVVEKIFKAKRNIYVSKAWNKRVDNKIRKIAREDGDELAVEILESLYKRLNTEIKSTLVQYINGILKNMRKKEEGTLIKSSKQNLTLFSHGAKEKPLTSKKKIKNARKNLKKPTISSVKDIMDSPVPARQKDPLLEFDKFDDYQKLKIEEKALKLCSEGESIDVNFLLTLKSKSKTIYLNTIKKYLVQALED</sequence>
<evidence type="ECO:0000313" key="1">
    <source>
        <dbReference type="EMBL" id="GLI58277.1"/>
    </source>
</evidence>
<dbReference type="AlphaFoldDB" id="A0A9W6LQ06"/>
<protein>
    <submittedName>
        <fullName evidence="1">Chromosomal replication initiator protein DnaA</fullName>
    </submittedName>
</protein>
<name>A0A9W6LQ06_9FUSO</name>
<proteinExistence type="predicted"/>
<gene>
    <name evidence="1" type="ORF">PM10SUCC1_37910</name>
</gene>